<accession>A0A1H9Q486</accession>
<dbReference type="PANTHER" id="PTHR43792:SF8">
    <property type="entry name" value="[RIBOSOMAL PROTEIN US5]-ALANINE N-ACETYLTRANSFERASE"/>
    <property type="match status" value="1"/>
</dbReference>
<reference evidence="6" key="1">
    <citation type="submission" date="2016-10" db="EMBL/GenBank/DDBJ databases">
        <authorList>
            <person name="Varghese N."/>
            <person name="Submissions S."/>
        </authorList>
    </citation>
    <scope>NUCLEOTIDE SEQUENCE [LARGE SCALE GENOMIC DNA]</scope>
    <source>
        <strain evidence="6">S9</strain>
    </source>
</reference>
<protein>
    <submittedName>
        <fullName evidence="5">Ribosomal-protein-alanine N-acetyltransferase</fullName>
    </submittedName>
</protein>
<comment type="similarity">
    <text evidence="3">Belongs to the acetyltransferase family. RimJ subfamily.</text>
</comment>
<dbReference type="Pfam" id="PF13302">
    <property type="entry name" value="Acetyltransf_3"/>
    <property type="match status" value="1"/>
</dbReference>
<keyword evidence="2" id="KW-0012">Acyltransferase</keyword>
<dbReference type="InterPro" id="IPR016181">
    <property type="entry name" value="Acyl_CoA_acyltransferase"/>
</dbReference>
<gene>
    <name evidence="5" type="ORF">SAMN05518684_10234</name>
</gene>
<dbReference type="GO" id="GO:0016747">
    <property type="term" value="F:acyltransferase activity, transferring groups other than amino-acyl groups"/>
    <property type="evidence" value="ECO:0007669"/>
    <property type="project" value="InterPro"/>
</dbReference>
<dbReference type="InterPro" id="IPR051531">
    <property type="entry name" value="N-acetyltransferase"/>
</dbReference>
<dbReference type="Gene3D" id="3.40.630.30">
    <property type="match status" value="1"/>
</dbReference>
<dbReference type="RefSeq" id="WP_093047379.1">
    <property type="nucleotide sequence ID" value="NZ_FOGT01000002.1"/>
</dbReference>
<evidence type="ECO:0000259" key="4">
    <source>
        <dbReference type="PROSITE" id="PS51186"/>
    </source>
</evidence>
<proteinExistence type="inferred from homology"/>
<keyword evidence="1 5" id="KW-0808">Transferase</keyword>
<dbReference type="PANTHER" id="PTHR43792">
    <property type="entry name" value="GNAT FAMILY, PUTATIVE (AFU_ORTHOLOGUE AFUA_3G00765)-RELATED-RELATED"/>
    <property type="match status" value="1"/>
</dbReference>
<dbReference type="EMBL" id="FOGT01000002">
    <property type="protein sequence ID" value="SER55228.1"/>
    <property type="molecule type" value="Genomic_DNA"/>
</dbReference>
<organism evidence="5 6">
    <name type="scientific">Salipaludibacillus aurantiacus</name>
    <dbReference type="NCBI Taxonomy" id="1601833"/>
    <lineage>
        <taxon>Bacteria</taxon>
        <taxon>Bacillati</taxon>
        <taxon>Bacillota</taxon>
        <taxon>Bacilli</taxon>
        <taxon>Bacillales</taxon>
        <taxon>Bacillaceae</taxon>
    </lineage>
</organism>
<dbReference type="SUPFAM" id="SSF55729">
    <property type="entry name" value="Acyl-CoA N-acyltransferases (Nat)"/>
    <property type="match status" value="1"/>
</dbReference>
<feature type="domain" description="N-acetyltransferase" evidence="4">
    <location>
        <begin position="16"/>
        <end position="162"/>
    </location>
</feature>
<evidence type="ECO:0000313" key="5">
    <source>
        <dbReference type="EMBL" id="SER55228.1"/>
    </source>
</evidence>
<evidence type="ECO:0000256" key="3">
    <source>
        <dbReference type="ARBA" id="ARBA00038502"/>
    </source>
</evidence>
<name>A0A1H9Q486_9BACI</name>
<dbReference type="OrthoDB" id="9785602at2"/>
<dbReference type="InterPro" id="IPR000182">
    <property type="entry name" value="GNAT_dom"/>
</dbReference>
<sequence>MRPYEIQDAESVFKVVKLREIAETTISMPHPYPRETVDWWINFVRENMEKGSAYEFGIFLKDRPSEYVGNCGFVSVSNQHNHGELGYFISPDYWNKGYSTEACSKLLDFGFSKLGLERVFGRCMAKNIASKRVMEKCGLKVEGVAKHEVLKWDNYEDVFHLGLIRSEWDYI</sequence>
<dbReference type="Proteomes" id="UP000198571">
    <property type="component" value="Unassembled WGS sequence"/>
</dbReference>
<evidence type="ECO:0000256" key="1">
    <source>
        <dbReference type="ARBA" id="ARBA00022679"/>
    </source>
</evidence>
<evidence type="ECO:0000256" key="2">
    <source>
        <dbReference type="ARBA" id="ARBA00023315"/>
    </source>
</evidence>
<evidence type="ECO:0000313" key="6">
    <source>
        <dbReference type="Proteomes" id="UP000198571"/>
    </source>
</evidence>
<dbReference type="STRING" id="1601833.SAMN05518684_10234"/>
<dbReference type="AlphaFoldDB" id="A0A1H9Q486"/>
<dbReference type="PROSITE" id="PS51186">
    <property type="entry name" value="GNAT"/>
    <property type="match status" value="1"/>
</dbReference>
<keyword evidence="6" id="KW-1185">Reference proteome</keyword>